<dbReference type="InterPro" id="IPR000014">
    <property type="entry name" value="PAS"/>
</dbReference>
<evidence type="ECO:0000256" key="4">
    <source>
        <dbReference type="ARBA" id="ARBA00034247"/>
    </source>
</evidence>
<gene>
    <name evidence="6" type="ORF">FJU30_12565</name>
</gene>
<comment type="cofactor">
    <cofactor evidence="1">
        <name>Mg(2+)</name>
        <dbReference type="ChEBI" id="CHEBI:18420"/>
    </cofactor>
</comment>
<dbReference type="EMBL" id="VYKJ01000005">
    <property type="protein sequence ID" value="KAA9000108.1"/>
    <property type="molecule type" value="Genomic_DNA"/>
</dbReference>
<dbReference type="CDD" id="cd01949">
    <property type="entry name" value="GGDEF"/>
    <property type="match status" value="1"/>
</dbReference>
<dbReference type="GO" id="GO:0052621">
    <property type="term" value="F:diguanylate cyclase activity"/>
    <property type="evidence" value="ECO:0007669"/>
    <property type="project" value="UniProtKB-EC"/>
</dbReference>
<evidence type="ECO:0000256" key="3">
    <source>
        <dbReference type="ARBA" id="ARBA00012528"/>
    </source>
</evidence>
<dbReference type="InterPro" id="IPR043128">
    <property type="entry name" value="Rev_trsase/Diguanyl_cyclase"/>
</dbReference>
<evidence type="ECO:0000256" key="1">
    <source>
        <dbReference type="ARBA" id="ARBA00001946"/>
    </source>
</evidence>
<dbReference type="SUPFAM" id="SSF55785">
    <property type="entry name" value="PYP-like sensor domain (PAS domain)"/>
    <property type="match status" value="1"/>
</dbReference>
<dbReference type="Gene3D" id="3.30.70.270">
    <property type="match status" value="1"/>
</dbReference>
<dbReference type="InterPro" id="IPR029787">
    <property type="entry name" value="Nucleotide_cyclase"/>
</dbReference>
<dbReference type="InterPro" id="IPR052163">
    <property type="entry name" value="DGC-Regulatory_Protein"/>
</dbReference>
<organism evidence="6 7">
    <name type="scientific">Affinibrenneria salicis</name>
    <dbReference type="NCBI Taxonomy" id="2590031"/>
    <lineage>
        <taxon>Bacteria</taxon>
        <taxon>Pseudomonadati</taxon>
        <taxon>Pseudomonadota</taxon>
        <taxon>Gammaproteobacteria</taxon>
        <taxon>Enterobacterales</taxon>
        <taxon>Pectobacteriaceae</taxon>
        <taxon>Affinibrenneria</taxon>
    </lineage>
</organism>
<evidence type="ECO:0000313" key="7">
    <source>
        <dbReference type="Proteomes" id="UP000335415"/>
    </source>
</evidence>
<dbReference type="NCBIfam" id="TIGR00254">
    <property type="entry name" value="GGDEF"/>
    <property type="match status" value="1"/>
</dbReference>
<dbReference type="Proteomes" id="UP000335415">
    <property type="component" value="Unassembled WGS sequence"/>
</dbReference>
<dbReference type="PROSITE" id="PS50887">
    <property type="entry name" value="GGDEF"/>
    <property type="match status" value="1"/>
</dbReference>
<dbReference type="InterPro" id="IPR000160">
    <property type="entry name" value="GGDEF_dom"/>
</dbReference>
<dbReference type="SMART" id="SM00267">
    <property type="entry name" value="GGDEF"/>
    <property type="match status" value="1"/>
</dbReference>
<comment type="pathway">
    <text evidence="2">Purine metabolism; 3',5'-cyclic di-GMP biosynthesis.</text>
</comment>
<dbReference type="SUPFAM" id="SSF55073">
    <property type="entry name" value="Nucleotide cyclase"/>
    <property type="match status" value="1"/>
</dbReference>
<comment type="catalytic activity">
    <reaction evidence="4">
        <text>2 GTP = 3',3'-c-di-GMP + 2 diphosphate</text>
        <dbReference type="Rhea" id="RHEA:24898"/>
        <dbReference type="ChEBI" id="CHEBI:33019"/>
        <dbReference type="ChEBI" id="CHEBI:37565"/>
        <dbReference type="ChEBI" id="CHEBI:58805"/>
        <dbReference type="EC" id="2.7.7.65"/>
    </reaction>
</comment>
<dbReference type="Pfam" id="PF13188">
    <property type="entry name" value="PAS_8"/>
    <property type="match status" value="1"/>
</dbReference>
<evidence type="ECO:0000256" key="2">
    <source>
        <dbReference type="ARBA" id="ARBA00004665"/>
    </source>
</evidence>
<dbReference type="InterPro" id="IPR035965">
    <property type="entry name" value="PAS-like_dom_sf"/>
</dbReference>
<keyword evidence="7" id="KW-1185">Reference proteome</keyword>
<dbReference type="RefSeq" id="WP_150435306.1">
    <property type="nucleotide sequence ID" value="NZ_VYKJ01000005.1"/>
</dbReference>
<dbReference type="Gene3D" id="3.30.450.20">
    <property type="entry name" value="PAS domain"/>
    <property type="match status" value="1"/>
</dbReference>
<reference evidence="6 7" key="1">
    <citation type="submission" date="2019-09" db="EMBL/GenBank/DDBJ databases">
        <authorList>
            <person name="Li Y."/>
        </authorList>
    </citation>
    <scope>NUCLEOTIDE SEQUENCE [LARGE SCALE GENOMIC DNA]</scope>
    <source>
        <strain evidence="6 7">L3-3HA</strain>
    </source>
</reference>
<name>A0A5J5G0M3_9GAMM</name>
<dbReference type="EC" id="2.7.7.65" evidence="3"/>
<dbReference type="Pfam" id="PF00990">
    <property type="entry name" value="GGDEF"/>
    <property type="match status" value="1"/>
</dbReference>
<evidence type="ECO:0000313" key="6">
    <source>
        <dbReference type="EMBL" id="KAA9000108.1"/>
    </source>
</evidence>
<dbReference type="FunFam" id="3.30.70.270:FF:000001">
    <property type="entry name" value="Diguanylate cyclase domain protein"/>
    <property type="match status" value="1"/>
</dbReference>
<proteinExistence type="predicted"/>
<dbReference type="PANTHER" id="PTHR46663:SF2">
    <property type="entry name" value="GGDEF DOMAIN-CONTAINING PROTEIN"/>
    <property type="match status" value="1"/>
</dbReference>
<dbReference type="AlphaFoldDB" id="A0A5J5G0M3"/>
<dbReference type="PANTHER" id="PTHR46663">
    <property type="entry name" value="DIGUANYLATE CYCLASE DGCT-RELATED"/>
    <property type="match status" value="1"/>
</dbReference>
<protein>
    <recommendedName>
        <fullName evidence="3">diguanylate cyclase</fullName>
        <ecNumber evidence="3">2.7.7.65</ecNumber>
    </recommendedName>
</protein>
<comment type="caution">
    <text evidence="6">The sequence shown here is derived from an EMBL/GenBank/DDBJ whole genome shotgun (WGS) entry which is preliminary data.</text>
</comment>
<evidence type="ECO:0000259" key="5">
    <source>
        <dbReference type="PROSITE" id="PS50887"/>
    </source>
</evidence>
<accession>A0A5J5G0M3</accession>
<feature type="domain" description="GGDEF" evidence="5">
    <location>
        <begin position="173"/>
        <end position="306"/>
    </location>
</feature>
<sequence>MKDLFERAVGCSISSHSNLYTILDVLPLPLSWASLPDGEILFVNREFKKTFGYSNDRFSTVDQWIEHAYVRESDRVLTRSRWQHLWIPQLTGISEIDALELQVRCADERRLTVLHRGIILHDLGIGIATFEDISARKLAEETLSRIAFADPLTGLANRHALQARWQQEISTRNSLALLMIDMDGFKTVNDMMGHDVGDRVLKRVGEKLRDCVRSDDLVCRLGGDEFVVLLSNPGGARQAEGVCRRIEKTFRTPFIIEDQSFTLGASIGLSQYPQHGTELRELIKRADEALYRLKRTDKGGWEWFSPPLTT</sequence>
<dbReference type="OrthoDB" id="9804951at2"/>